<keyword evidence="2" id="KW-0378">Hydrolase</keyword>
<evidence type="ECO:0000259" key="5">
    <source>
        <dbReference type="SMART" id="SM00642"/>
    </source>
</evidence>
<dbReference type="PANTHER" id="PTHR10357">
    <property type="entry name" value="ALPHA-AMYLASE FAMILY MEMBER"/>
    <property type="match status" value="1"/>
</dbReference>
<dbReference type="SMART" id="SM00642">
    <property type="entry name" value="Aamy"/>
    <property type="match status" value="1"/>
</dbReference>
<evidence type="ECO:0000256" key="4">
    <source>
        <dbReference type="SAM" id="MobiDB-lite"/>
    </source>
</evidence>
<organism evidence="6 7">
    <name type="scientific">Tessaracoccus bendigoensis DSM 12906</name>
    <dbReference type="NCBI Taxonomy" id="1123357"/>
    <lineage>
        <taxon>Bacteria</taxon>
        <taxon>Bacillati</taxon>
        <taxon>Actinomycetota</taxon>
        <taxon>Actinomycetes</taxon>
        <taxon>Propionibacteriales</taxon>
        <taxon>Propionibacteriaceae</taxon>
        <taxon>Tessaracoccus</taxon>
    </lineage>
</organism>
<dbReference type="GO" id="GO:0004556">
    <property type="term" value="F:alpha-amylase activity"/>
    <property type="evidence" value="ECO:0007669"/>
    <property type="project" value="TreeGrafter"/>
</dbReference>
<evidence type="ECO:0000256" key="2">
    <source>
        <dbReference type="ARBA" id="ARBA00022801"/>
    </source>
</evidence>
<dbReference type="PANTHER" id="PTHR10357:SF179">
    <property type="entry name" value="NEUTRAL AND BASIC AMINO ACID TRANSPORT PROTEIN RBAT"/>
    <property type="match status" value="1"/>
</dbReference>
<protein>
    <submittedName>
        <fullName evidence="6">Oligo-1,6-glucosidase</fullName>
    </submittedName>
</protein>
<dbReference type="InterPro" id="IPR045857">
    <property type="entry name" value="O16G_dom_2"/>
</dbReference>
<dbReference type="GO" id="GO:0009313">
    <property type="term" value="P:oligosaccharide catabolic process"/>
    <property type="evidence" value="ECO:0007669"/>
    <property type="project" value="TreeGrafter"/>
</dbReference>
<dbReference type="AlphaFoldDB" id="A0A1M6IC75"/>
<reference evidence="6 7" key="1">
    <citation type="submission" date="2016-11" db="EMBL/GenBank/DDBJ databases">
        <authorList>
            <person name="Jaros S."/>
            <person name="Januszkiewicz K."/>
            <person name="Wedrychowicz H."/>
        </authorList>
    </citation>
    <scope>NUCLEOTIDE SEQUENCE [LARGE SCALE GENOMIC DNA]</scope>
    <source>
        <strain evidence="6 7">DSM 12906</strain>
    </source>
</reference>
<dbReference type="Proteomes" id="UP000184512">
    <property type="component" value="Unassembled WGS sequence"/>
</dbReference>
<evidence type="ECO:0000313" key="7">
    <source>
        <dbReference type="Proteomes" id="UP000184512"/>
    </source>
</evidence>
<feature type="region of interest" description="Disordered" evidence="4">
    <location>
        <begin position="624"/>
        <end position="656"/>
    </location>
</feature>
<dbReference type="SUPFAM" id="SSF51445">
    <property type="entry name" value="(Trans)glycosidases"/>
    <property type="match status" value="1"/>
</dbReference>
<proteinExistence type="inferred from homology"/>
<dbReference type="Gene3D" id="3.90.400.10">
    <property type="entry name" value="Oligo-1,6-glucosidase, Domain 2"/>
    <property type="match status" value="1"/>
</dbReference>
<gene>
    <name evidence="6" type="ORF">SAMN02745244_02231</name>
</gene>
<evidence type="ECO:0000256" key="3">
    <source>
        <dbReference type="ARBA" id="ARBA00023295"/>
    </source>
</evidence>
<keyword evidence="3" id="KW-0326">Glycosidase</keyword>
<evidence type="ECO:0000313" key="6">
    <source>
        <dbReference type="EMBL" id="SHJ32040.1"/>
    </source>
</evidence>
<dbReference type="OrthoDB" id="9043248at2"/>
<comment type="similarity">
    <text evidence="1">Belongs to the glycosyl hydrolase 13 family.</text>
</comment>
<feature type="domain" description="Glycosyl hydrolase family 13 catalytic" evidence="5">
    <location>
        <begin position="95"/>
        <end position="528"/>
    </location>
</feature>
<dbReference type="Gene3D" id="3.20.20.80">
    <property type="entry name" value="Glycosidases"/>
    <property type="match status" value="1"/>
</dbReference>
<dbReference type="InterPro" id="IPR017853">
    <property type="entry name" value="GH"/>
</dbReference>
<dbReference type="RefSeq" id="WP_084189529.1">
    <property type="nucleotide sequence ID" value="NZ_FQZG01000039.1"/>
</dbReference>
<dbReference type="EMBL" id="FQZG01000039">
    <property type="protein sequence ID" value="SHJ32040.1"/>
    <property type="molecule type" value="Genomic_DNA"/>
</dbReference>
<keyword evidence="7" id="KW-1185">Reference proteome</keyword>
<dbReference type="CDD" id="cd11333">
    <property type="entry name" value="AmyAc_SI_OligoGlu_DGase"/>
    <property type="match status" value="1"/>
</dbReference>
<evidence type="ECO:0000256" key="1">
    <source>
        <dbReference type="ARBA" id="ARBA00008061"/>
    </source>
</evidence>
<dbReference type="InterPro" id="IPR006047">
    <property type="entry name" value="GH13_cat_dom"/>
</dbReference>
<dbReference type="FunFam" id="3.20.20.80:FF:000064">
    <property type="entry name" value="Oligo-1,6-glucosidase"/>
    <property type="match status" value="1"/>
</dbReference>
<name>A0A1M6IC75_9ACTN</name>
<dbReference type="Pfam" id="PF00128">
    <property type="entry name" value="Alpha-amylase"/>
    <property type="match status" value="1"/>
</dbReference>
<dbReference type="STRING" id="1123357.SAMN02745244_02231"/>
<sequence length="656" mass="73995">MAEPITRRSTVREVYATPMGRDVIDKVLLQTGVPGRTVAALAPIRLSTLDRLTHRVTGPGFIDAVIELVNSETGRPSDDPAPDPAPWWRQAVFYQVYPRSFADSDGDGIGDLRGVIDHLDYLADLGVDCLWLSPIFDSPNEDMGYDVRNYRMVMKEMGTLEDLDELISGCHERGMRIILDLVVNHTSDEHPAFKEAVRDPDGAYGDYYYLLPGDPEHPPNNWTSFFSGPAWRWIPEASRWALHLFAEGQIDLRWDNPQVRREVANIVGWWLDRGIDGFRLDVINYISKPEGLPDGNEFVGTLMGFVGVEHYFYGPRLGEFLRELRRDGFTRRSAPASTPRARLTDGRLGEPLAPDPVALMVGETPGVGIQLGRMLTAAGRGELDLTFNFDVLDTPGRTRWDSYVYDADYLKRYFHRYLNALGQSDWLAVFFDNHDNPRMLSKLAGSTESDPAIRSAIGKLLATIQLTMRGTPFLYQGQELGAVNQPFTGIDDLRDVESINRYAELLAAGVGPRAAWREILAGTRDHARVPMRWTPEGRFSEATPWLVGHDKSPGFSAEEQLTDPHSVLAWHRDLIALRREHPALTLGDLECVHPKRRGYLAYLRSFGEEQFLIECNLTPRPQHRPRFRPTVTPILGGPRRPTMAPWESTVSRLARD</sequence>
<accession>A0A1M6IC75</accession>